<dbReference type="Gramene" id="Manes.11G122300.1.v8.1">
    <property type="protein sequence ID" value="Manes.11G122300.1.v8.1.CDS.1"/>
    <property type="gene ID" value="Manes.11G122300.v8.1"/>
</dbReference>
<dbReference type="OMA" id="WHARRAF"/>
<gene>
    <name evidence="1" type="ORF">MANES_11G122300v8</name>
</gene>
<evidence type="ECO:0000313" key="2">
    <source>
        <dbReference type="Proteomes" id="UP000091857"/>
    </source>
</evidence>
<name>A0A2C9V295_MANES</name>
<evidence type="ECO:0000313" key="1">
    <source>
        <dbReference type="EMBL" id="OAY37706.1"/>
    </source>
</evidence>
<comment type="caution">
    <text evidence="1">The sequence shown here is derived from an EMBL/GenBank/DDBJ whole genome shotgun (WGS) entry which is preliminary data.</text>
</comment>
<accession>A0A2C9V295</accession>
<dbReference type="Proteomes" id="UP000091857">
    <property type="component" value="Chromosome 11"/>
</dbReference>
<organism evidence="1 2">
    <name type="scientific">Manihot esculenta</name>
    <name type="common">Cassava</name>
    <name type="synonym">Jatropha manihot</name>
    <dbReference type="NCBI Taxonomy" id="3983"/>
    <lineage>
        <taxon>Eukaryota</taxon>
        <taxon>Viridiplantae</taxon>
        <taxon>Streptophyta</taxon>
        <taxon>Embryophyta</taxon>
        <taxon>Tracheophyta</taxon>
        <taxon>Spermatophyta</taxon>
        <taxon>Magnoliopsida</taxon>
        <taxon>eudicotyledons</taxon>
        <taxon>Gunneridae</taxon>
        <taxon>Pentapetalae</taxon>
        <taxon>rosids</taxon>
        <taxon>fabids</taxon>
        <taxon>Malpighiales</taxon>
        <taxon>Euphorbiaceae</taxon>
        <taxon>Crotonoideae</taxon>
        <taxon>Manihoteae</taxon>
        <taxon>Manihot</taxon>
    </lineage>
</organism>
<sequence length="130" mass="15158">MTNTKVCPVIVSNWPDMSPAGQPLQLSHGYWQDNYGSGHRSNRDYWNARRAFLSSYHFQEKSGVKMKLKRTVKELSEAAMGVALVLRKEIEERRMGIRVFRFTLSLPCFVHASVRCFIPWIAEREIMYSE</sequence>
<reference evidence="2" key="1">
    <citation type="journal article" date="2016" name="Nat. Biotechnol.">
        <title>Sequencing wild and cultivated cassava and related species reveals extensive interspecific hybridization and genetic diversity.</title>
        <authorList>
            <person name="Bredeson J.V."/>
            <person name="Lyons J.B."/>
            <person name="Prochnik S.E."/>
            <person name="Wu G.A."/>
            <person name="Ha C.M."/>
            <person name="Edsinger-Gonzales E."/>
            <person name="Grimwood J."/>
            <person name="Schmutz J."/>
            <person name="Rabbi I.Y."/>
            <person name="Egesi C."/>
            <person name="Nauluvula P."/>
            <person name="Lebot V."/>
            <person name="Ndunguru J."/>
            <person name="Mkamilo G."/>
            <person name="Bart R.S."/>
            <person name="Setter T.L."/>
            <person name="Gleadow R.M."/>
            <person name="Kulakow P."/>
            <person name="Ferguson M.E."/>
            <person name="Rounsley S."/>
            <person name="Rokhsar D.S."/>
        </authorList>
    </citation>
    <scope>NUCLEOTIDE SEQUENCE [LARGE SCALE GENOMIC DNA]</scope>
    <source>
        <strain evidence="2">cv. AM560-2</strain>
    </source>
</reference>
<dbReference type="AlphaFoldDB" id="A0A2C9V295"/>
<keyword evidence="2" id="KW-1185">Reference proteome</keyword>
<dbReference type="EMBL" id="CM004397">
    <property type="protein sequence ID" value="OAY37706.1"/>
    <property type="molecule type" value="Genomic_DNA"/>
</dbReference>
<protein>
    <submittedName>
        <fullName evidence="1">Uncharacterized protein</fullName>
    </submittedName>
</protein>
<proteinExistence type="predicted"/>